<accession>A0A2S7KUA6</accession>
<keyword evidence="3" id="KW-1185">Reference proteome</keyword>
<feature type="transmembrane region" description="Helical" evidence="1">
    <location>
        <begin position="12"/>
        <end position="30"/>
    </location>
</feature>
<dbReference type="AlphaFoldDB" id="A0A2S7KUA6"/>
<evidence type="ECO:0000313" key="3">
    <source>
        <dbReference type="Proteomes" id="UP000239522"/>
    </source>
</evidence>
<proteinExistence type="predicted"/>
<keyword evidence="1" id="KW-0812">Transmembrane</keyword>
<dbReference type="OrthoDB" id="1449985at2"/>
<sequence length="76" mass="8880">MKTTIKMRNKKWDLVFVIIGILNIVFSFAGNNTIEVIFGFELNVWTYRTIWGFIAAGSFLSYRKKKKLESEANDQK</sequence>
<reference evidence="2 3" key="1">
    <citation type="submission" date="2016-11" db="EMBL/GenBank/DDBJ databases">
        <title>Trade-off between light-utilization and light-protection in marine flavobacteria.</title>
        <authorList>
            <person name="Kumagai Y."/>
        </authorList>
    </citation>
    <scope>NUCLEOTIDE SEQUENCE [LARGE SCALE GENOMIC DNA]</scope>
    <source>
        <strain evidence="2 3">ATCC 700397</strain>
    </source>
</reference>
<keyword evidence="1" id="KW-0472">Membrane</keyword>
<name>A0A2S7KUA6_9FLAO</name>
<gene>
    <name evidence="2" type="ORF">BST83_02725</name>
</gene>
<organism evidence="2 3">
    <name type="scientific">Polaribacter filamentus</name>
    <dbReference type="NCBI Taxonomy" id="53483"/>
    <lineage>
        <taxon>Bacteria</taxon>
        <taxon>Pseudomonadati</taxon>
        <taxon>Bacteroidota</taxon>
        <taxon>Flavobacteriia</taxon>
        <taxon>Flavobacteriales</taxon>
        <taxon>Flavobacteriaceae</taxon>
    </lineage>
</organism>
<evidence type="ECO:0000256" key="1">
    <source>
        <dbReference type="SAM" id="Phobius"/>
    </source>
</evidence>
<keyword evidence="1" id="KW-1133">Transmembrane helix</keyword>
<dbReference type="Proteomes" id="UP000239522">
    <property type="component" value="Unassembled WGS sequence"/>
</dbReference>
<evidence type="ECO:0000313" key="2">
    <source>
        <dbReference type="EMBL" id="PQB06219.1"/>
    </source>
</evidence>
<comment type="caution">
    <text evidence="2">The sequence shown here is derived from an EMBL/GenBank/DDBJ whole genome shotgun (WGS) entry which is preliminary data.</text>
</comment>
<feature type="transmembrane region" description="Helical" evidence="1">
    <location>
        <begin position="42"/>
        <end position="62"/>
    </location>
</feature>
<protein>
    <submittedName>
        <fullName evidence="2">Uncharacterized protein</fullName>
    </submittedName>
</protein>
<dbReference type="RefSeq" id="WP_104808474.1">
    <property type="nucleotide sequence ID" value="NZ_MQUA01000013.1"/>
</dbReference>
<dbReference type="EMBL" id="MQUA01000013">
    <property type="protein sequence ID" value="PQB06219.1"/>
    <property type="molecule type" value="Genomic_DNA"/>
</dbReference>